<dbReference type="Gene3D" id="1.10.260.40">
    <property type="entry name" value="lambda repressor-like DNA-binding domains"/>
    <property type="match status" value="1"/>
</dbReference>
<dbReference type="GO" id="GO:0003677">
    <property type="term" value="F:DNA binding"/>
    <property type="evidence" value="ECO:0007669"/>
    <property type="project" value="UniProtKB-KW"/>
</dbReference>
<dbReference type="HOGENOM" id="CLU_056925_1_0_9"/>
<dbReference type="SUPFAM" id="SSF47413">
    <property type="entry name" value="lambda repressor-like DNA-binding domains"/>
    <property type="match status" value="1"/>
</dbReference>
<dbReference type="EMBL" id="LN483073">
    <property type="protein sequence ID" value="CEA00535.1"/>
    <property type="molecule type" value="Genomic_DNA"/>
</dbReference>
<dbReference type="InterPro" id="IPR010982">
    <property type="entry name" value="Lambda_DNA-bd_dom_sf"/>
</dbReference>
<dbReference type="PROSITE" id="PS50943">
    <property type="entry name" value="HTH_CROC1"/>
    <property type="match status" value="1"/>
</dbReference>
<dbReference type="AlphaFoldDB" id="A0A078M2V5"/>
<dbReference type="PANTHER" id="PTHR46558:SF11">
    <property type="entry name" value="HTH-TYPE TRANSCRIPTIONAL REGULATOR XRE"/>
    <property type="match status" value="1"/>
</dbReference>
<organism evidence="3">
    <name type="scientific">Metalysinibacillus saudimassiliensis</name>
    <dbReference type="NCBI Taxonomy" id="1461583"/>
    <lineage>
        <taxon>Bacteria</taxon>
        <taxon>Bacillati</taxon>
        <taxon>Bacillota</taxon>
        <taxon>Bacilli</taxon>
        <taxon>Bacillales</taxon>
        <taxon>Caryophanaceae</taxon>
        <taxon>Metalysinibacillus</taxon>
    </lineage>
</organism>
<name>A0A078M2V5_9BACL</name>
<evidence type="ECO:0000313" key="3">
    <source>
        <dbReference type="EMBL" id="CEA00535.1"/>
    </source>
</evidence>
<dbReference type="Pfam" id="PF01381">
    <property type="entry name" value="HTH_3"/>
    <property type="match status" value="1"/>
</dbReference>
<dbReference type="SMART" id="SM00530">
    <property type="entry name" value="HTH_XRE"/>
    <property type="match status" value="1"/>
</dbReference>
<dbReference type="CDD" id="cd00093">
    <property type="entry name" value="HTH_XRE"/>
    <property type="match status" value="1"/>
</dbReference>
<gene>
    <name evidence="3" type="ORF">BN1050_00643</name>
</gene>
<sequence length="360" mass="40972">MIQIAETLVTARKARGWTQEQVAQFCNVTKASVSKWEKGVSYPDITMLPQLAALFEMTIDELLNAKRTLSRNEIRTRYHQFAERFANEPFDVVYADVVQEGKLYYDDEHYLLQLTILLMNHMALCQTPAAMQQQMIDWLKRIEHITSDVWVLRQVNALLALHALLQGQPQDVLTRLQGSERPHLGEELTLAQGYELLGEQKAAARTIQVMTYQALLQLIGGAVHYVRLMKDNEGAFTTTVQRIDALIATYDIANWHPNSCLQFYYAVALSAALRGDGAMSERYLTQYVHVATHALFPIVLKGDAYFDLVDDWLEGSLDLGTQALRNDEMVKQSLIQSLQAPYFASFDWLPSVQQRLEEGL</sequence>
<feature type="domain" description="HTH cro/C1-type" evidence="2">
    <location>
        <begin position="8"/>
        <end position="62"/>
    </location>
</feature>
<accession>A0A078M2V5</accession>
<dbReference type="InterPro" id="IPR001387">
    <property type="entry name" value="Cro/C1-type_HTH"/>
</dbReference>
<reference evidence="3" key="1">
    <citation type="submission" date="2014-07" db="EMBL/GenBank/DDBJ databases">
        <authorList>
            <person name="Urmite Genomes Urmite Genomes"/>
        </authorList>
    </citation>
    <scope>NUCLEOTIDE SEQUENCE</scope>
    <source>
        <strain evidence="3">13S34_air</strain>
    </source>
</reference>
<protein>
    <submittedName>
        <fullName evidence="3">Helix-turn-helix domain protein</fullName>
    </submittedName>
</protein>
<evidence type="ECO:0000259" key="2">
    <source>
        <dbReference type="PROSITE" id="PS50943"/>
    </source>
</evidence>
<evidence type="ECO:0000256" key="1">
    <source>
        <dbReference type="ARBA" id="ARBA00023125"/>
    </source>
</evidence>
<keyword evidence="1" id="KW-0238">DNA-binding</keyword>
<proteinExistence type="predicted"/>
<dbReference type="PANTHER" id="PTHR46558">
    <property type="entry name" value="TRACRIPTIONAL REGULATORY PROTEIN-RELATED-RELATED"/>
    <property type="match status" value="1"/>
</dbReference>
<dbReference type="PATRIC" id="fig|1461583.4.peg.616"/>